<keyword evidence="3" id="KW-0336">GPI-anchor</keyword>
<comment type="cofactor">
    <cofactor evidence="10 11">
        <name>Zn(2+)</name>
        <dbReference type="ChEBI" id="CHEBI:29105"/>
    </cofactor>
    <text evidence="10 11">Binds 1 zinc ion per subunit.</text>
</comment>
<keyword evidence="11 17" id="KW-0031">Aminopeptidase</keyword>
<dbReference type="SUPFAM" id="SSF63737">
    <property type="entry name" value="Leukotriene A4 hydrolase N-terminal domain"/>
    <property type="match status" value="1"/>
</dbReference>
<dbReference type="InterPro" id="IPR014782">
    <property type="entry name" value="Peptidase_M1_dom"/>
</dbReference>
<evidence type="ECO:0000259" key="14">
    <source>
        <dbReference type="Pfam" id="PF11838"/>
    </source>
</evidence>
<dbReference type="InterPro" id="IPR024571">
    <property type="entry name" value="ERAP1-like_C_dom"/>
</dbReference>
<dbReference type="InterPro" id="IPR027268">
    <property type="entry name" value="Peptidase_M4/M1_CTD_sf"/>
</dbReference>
<dbReference type="GeneID" id="107225047"/>
<feature type="signal peptide" evidence="12">
    <location>
        <begin position="1"/>
        <end position="22"/>
    </location>
</feature>
<feature type="binding site" evidence="10">
    <location>
        <position position="381"/>
    </location>
    <ligand>
        <name>Zn(2+)</name>
        <dbReference type="ChEBI" id="CHEBI:29105"/>
        <note>catalytic</note>
    </ligand>
</feature>
<keyword evidence="9" id="KW-0449">Lipoprotein</keyword>
<keyword evidence="4 11" id="KW-0645">Protease</keyword>
<evidence type="ECO:0000256" key="3">
    <source>
        <dbReference type="ARBA" id="ARBA00022622"/>
    </source>
</evidence>
<organism evidence="17">
    <name type="scientific">Neodiprion lecontei</name>
    <name type="common">Redheaded pine sawfly</name>
    <dbReference type="NCBI Taxonomy" id="441921"/>
    <lineage>
        <taxon>Eukaryota</taxon>
        <taxon>Metazoa</taxon>
        <taxon>Ecdysozoa</taxon>
        <taxon>Arthropoda</taxon>
        <taxon>Hexapoda</taxon>
        <taxon>Insecta</taxon>
        <taxon>Pterygota</taxon>
        <taxon>Neoptera</taxon>
        <taxon>Endopterygota</taxon>
        <taxon>Hymenoptera</taxon>
        <taxon>Tenthredinoidea</taxon>
        <taxon>Diprionidae</taxon>
        <taxon>Diprioninae</taxon>
        <taxon>Neodiprion</taxon>
    </lineage>
</organism>
<evidence type="ECO:0000256" key="8">
    <source>
        <dbReference type="ARBA" id="ARBA00023049"/>
    </source>
</evidence>
<dbReference type="Gene3D" id="2.60.40.1730">
    <property type="entry name" value="tricorn interacting facor f3 domain"/>
    <property type="match status" value="1"/>
</dbReference>
<dbReference type="GO" id="GO:0004177">
    <property type="term" value="F:aminopeptidase activity"/>
    <property type="evidence" value="ECO:0007669"/>
    <property type="project" value="UniProtKB-KW"/>
</dbReference>
<evidence type="ECO:0000256" key="5">
    <source>
        <dbReference type="ARBA" id="ARBA00022723"/>
    </source>
</evidence>
<dbReference type="GO" id="GO:0005615">
    <property type="term" value="C:extracellular space"/>
    <property type="evidence" value="ECO:0007669"/>
    <property type="project" value="TreeGrafter"/>
</dbReference>
<dbReference type="GO" id="GO:0005737">
    <property type="term" value="C:cytoplasm"/>
    <property type="evidence" value="ECO:0007669"/>
    <property type="project" value="TreeGrafter"/>
</dbReference>
<dbReference type="PANTHER" id="PTHR11533:SF18">
    <property type="entry name" value="FI02158P"/>
    <property type="match status" value="1"/>
</dbReference>
<dbReference type="PANTHER" id="PTHR11533">
    <property type="entry name" value="PROTEASE M1 ZINC METALLOPROTEASE"/>
    <property type="match status" value="1"/>
</dbReference>
<evidence type="ECO:0000256" key="10">
    <source>
        <dbReference type="PIRSR" id="PIRSR634016-3"/>
    </source>
</evidence>
<dbReference type="Gene3D" id="2.60.40.1910">
    <property type="match status" value="1"/>
</dbReference>
<dbReference type="EC" id="3.4.11.-" evidence="11"/>
<comment type="similarity">
    <text evidence="2 11">Belongs to the peptidase M1 family.</text>
</comment>
<evidence type="ECO:0000256" key="1">
    <source>
        <dbReference type="ARBA" id="ARBA00004609"/>
    </source>
</evidence>
<dbReference type="GO" id="GO:0008270">
    <property type="term" value="F:zinc ion binding"/>
    <property type="evidence" value="ECO:0007669"/>
    <property type="project" value="UniProtKB-UniRule"/>
</dbReference>
<evidence type="ECO:0000256" key="7">
    <source>
        <dbReference type="ARBA" id="ARBA00022833"/>
    </source>
</evidence>
<reference evidence="17" key="1">
    <citation type="submission" date="2025-08" db="UniProtKB">
        <authorList>
            <consortium name="RefSeq"/>
        </authorList>
    </citation>
    <scope>IDENTIFICATION</scope>
    <source>
        <tissue evidence="17">Thorax and Abdomen</tissue>
    </source>
</reference>
<dbReference type="SUPFAM" id="SSF55486">
    <property type="entry name" value="Metalloproteases ('zincins'), catalytic domain"/>
    <property type="match status" value="1"/>
</dbReference>
<evidence type="ECO:0000313" key="16">
    <source>
        <dbReference type="Proteomes" id="UP000829291"/>
    </source>
</evidence>
<dbReference type="KEGG" id="nlo:107225047"/>
<keyword evidence="6 11" id="KW-0378">Hydrolase</keyword>
<evidence type="ECO:0000256" key="4">
    <source>
        <dbReference type="ARBA" id="ARBA00022670"/>
    </source>
</evidence>
<dbReference type="Pfam" id="PF11838">
    <property type="entry name" value="ERAP1_C"/>
    <property type="match status" value="1"/>
</dbReference>
<dbReference type="Gene3D" id="1.25.50.20">
    <property type="match status" value="1"/>
</dbReference>
<dbReference type="Pfam" id="PF01433">
    <property type="entry name" value="Peptidase_M1"/>
    <property type="match status" value="1"/>
</dbReference>
<dbReference type="GO" id="GO:0008237">
    <property type="term" value="F:metallopeptidase activity"/>
    <property type="evidence" value="ECO:0007669"/>
    <property type="project" value="UniProtKB-KW"/>
</dbReference>
<dbReference type="InParanoid" id="A0A6J0C0S5"/>
<proteinExistence type="inferred from homology"/>
<feature type="domain" description="ERAP1-like C-terminal" evidence="14">
    <location>
        <begin position="589"/>
        <end position="919"/>
    </location>
</feature>
<dbReference type="RefSeq" id="XP_015520841.2">
    <property type="nucleotide sequence ID" value="XM_015665355.2"/>
</dbReference>
<evidence type="ECO:0000313" key="17">
    <source>
        <dbReference type="RefSeq" id="XP_015520841.2"/>
    </source>
</evidence>
<dbReference type="GO" id="GO:0005886">
    <property type="term" value="C:plasma membrane"/>
    <property type="evidence" value="ECO:0007669"/>
    <property type="project" value="UniProtKB-SubCell"/>
</dbReference>
<dbReference type="GO" id="GO:0098552">
    <property type="term" value="C:side of membrane"/>
    <property type="evidence" value="ECO:0007669"/>
    <property type="project" value="UniProtKB-KW"/>
</dbReference>
<protein>
    <recommendedName>
        <fullName evidence="11">Aminopeptidase</fullName>
        <ecNumber evidence="11">3.4.11.-</ecNumber>
    </recommendedName>
</protein>
<keyword evidence="8 11" id="KW-0482">Metalloprotease</keyword>
<keyword evidence="5 10" id="KW-0479">Metal-binding</keyword>
<dbReference type="GO" id="GO:0006508">
    <property type="term" value="P:proteolysis"/>
    <property type="evidence" value="ECO:0007669"/>
    <property type="project" value="UniProtKB-KW"/>
</dbReference>
<keyword evidence="3" id="KW-0472">Membrane</keyword>
<dbReference type="InterPro" id="IPR045357">
    <property type="entry name" value="Aminopeptidase_N-like_N"/>
</dbReference>
<name>A0A6J0C0S5_NEOLC</name>
<evidence type="ECO:0000256" key="11">
    <source>
        <dbReference type="RuleBase" id="RU364040"/>
    </source>
</evidence>
<dbReference type="InterPro" id="IPR001930">
    <property type="entry name" value="Peptidase_M1"/>
</dbReference>
<dbReference type="PRINTS" id="PR00756">
    <property type="entry name" value="ALADIPTASE"/>
</dbReference>
<keyword evidence="7 10" id="KW-0862">Zinc</keyword>
<evidence type="ECO:0000259" key="13">
    <source>
        <dbReference type="Pfam" id="PF01433"/>
    </source>
</evidence>
<dbReference type="InterPro" id="IPR042097">
    <property type="entry name" value="Aminopeptidase_N-like_N_sf"/>
</dbReference>
<dbReference type="InterPro" id="IPR034016">
    <property type="entry name" value="M1_APN-typ"/>
</dbReference>
<feature type="chain" id="PRO_5046332172" description="Aminopeptidase" evidence="12">
    <location>
        <begin position="23"/>
        <end position="964"/>
    </location>
</feature>
<dbReference type="Pfam" id="PF17900">
    <property type="entry name" value="Peptidase_M1_N"/>
    <property type="match status" value="1"/>
</dbReference>
<comment type="subcellular location">
    <subcellularLocation>
        <location evidence="1">Cell membrane</location>
        <topology evidence="1">Lipid-anchor</topology>
        <topology evidence="1">GPI-anchor</topology>
    </subcellularLocation>
</comment>
<sequence>MGRTTVFLTVLAAVLFLGSVAAYPKQSARQKRSVDLNEVYSMIGSYRLPKEIHPTSYRLELQPFIKEGKFKGRVKIHIVPTDKTDRITLNVHPDLQISHSDVRVTQLDSSPTKEARPSGMLTVNVARTERHTKRPWYIIHLEQILDVQDLYEVDITFSGNITTNATQGFFRNQYKDTSGQEHFFVATYLRPNHAQRMFPCFDEPAYKATFNLSVTRPRNYTARSNTPVEKTEDVSGEPDIVWDHFAQTPQISSHQLALVISDFESISPTTKVNEMNGKSLDIRIWSRKEYLETLQAVPDKVVKIINYLQDFFNSSILVPKLDIMAIPMYSASQASDNWGLMFLKESELSSTGVWSTAYQIAYQWIGQFATPFWWSDSLVNEALNSYLASMTTLEIYPDELEGKWPTTALYSLYYEFGKRFPFSRINGIRQDATAAKTALVFRMFNYTLGNDLMQRSLRRFIHNQWREKSRTFFADDIYTCLNDVANESQKLIPDLTLNNIAASWINRDRLPLVTVTRDYGSGNITFSQEVYLRDRPQEPSEKSKYTWYIPIVIVSQAQLDFSKTVPTVWMMKDADRSLTIKDVAANDSFVIVNPEEIGMFPVNYDSRNWGMLAKFLQGPEREKIPVLTRAKLLHDAWNIAYAGDLCFEIALNMTLFLKEERSHVVWEPVFPMIDHIGRRIENSCVHLKFEAFIRSLLKPVYARLGEIPRPGEPLWKTQLRGVTKNFLCKAGYEPCIKEAREQYKKWMANEEPDKGNPVAHEFICPVFKWGTDDEWDFGLKRVINFPVNSPERNKSERTYLLKTLAGCPKDASKIKKLLAETILGKNSDFTDADIHLIFSMLTGSATGYTTLFNFLSENWDEIKLKFQDKKHLWDGIVNSATLSFNTQDGYDMVSELYVSRQGEVETTDAIIEKALKNIKEETQWSEENLPVIERWLTANLSKEDLDAIAAASTATTTMAAPHAG</sequence>
<keyword evidence="12" id="KW-0732">Signal</keyword>
<evidence type="ECO:0000256" key="6">
    <source>
        <dbReference type="ARBA" id="ARBA00022801"/>
    </source>
</evidence>
<dbReference type="FunCoup" id="A0A6J0C0S5">
    <property type="interactions" value="40"/>
</dbReference>
<evidence type="ECO:0000256" key="2">
    <source>
        <dbReference type="ARBA" id="ARBA00010136"/>
    </source>
</evidence>
<dbReference type="Proteomes" id="UP000829291">
    <property type="component" value="Chromosome 4"/>
</dbReference>
<keyword evidence="3" id="KW-0325">Glycoprotein</keyword>
<gene>
    <name evidence="17" type="primary">LOC107225047</name>
</gene>
<accession>A0A6J0C0S5</accession>
<feature type="domain" description="Peptidase M1 membrane alanine aminopeptidase" evidence="13">
    <location>
        <begin position="299"/>
        <end position="486"/>
    </location>
</feature>
<feature type="domain" description="Aminopeptidase N-like N-terminal" evidence="15">
    <location>
        <begin position="53"/>
        <end position="253"/>
    </location>
</feature>
<evidence type="ECO:0000259" key="15">
    <source>
        <dbReference type="Pfam" id="PF17900"/>
    </source>
</evidence>
<dbReference type="OrthoDB" id="8182982at2759"/>
<evidence type="ECO:0000256" key="9">
    <source>
        <dbReference type="ARBA" id="ARBA00023288"/>
    </source>
</evidence>
<keyword evidence="16" id="KW-1185">Reference proteome</keyword>
<dbReference type="Gene3D" id="1.10.390.10">
    <property type="entry name" value="Neutral Protease Domain 2"/>
    <property type="match status" value="1"/>
</dbReference>
<dbReference type="InterPro" id="IPR050344">
    <property type="entry name" value="Peptidase_M1_aminopeptidases"/>
</dbReference>
<evidence type="ECO:0000256" key="12">
    <source>
        <dbReference type="SAM" id="SignalP"/>
    </source>
</evidence>
<dbReference type="CDD" id="cd09601">
    <property type="entry name" value="M1_APN-Q_like"/>
    <property type="match status" value="1"/>
</dbReference>